<gene>
    <name evidence="1" type="ORF">D5281_18090</name>
</gene>
<evidence type="ECO:0000313" key="2">
    <source>
        <dbReference type="Proteomes" id="UP001154420"/>
    </source>
</evidence>
<evidence type="ECO:0000313" key="1">
    <source>
        <dbReference type="EMBL" id="NBJ94441.1"/>
    </source>
</evidence>
<dbReference type="Proteomes" id="UP001154420">
    <property type="component" value="Unassembled WGS sequence"/>
</dbReference>
<dbReference type="RefSeq" id="WP_160561468.1">
    <property type="nucleotide sequence ID" value="NZ_QZDT01000038.1"/>
</dbReference>
<protein>
    <submittedName>
        <fullName evidence="1">Uncharacterized protein</fullName>
    </submittedName>
</protein>
<proteinExistence type="predicted"/>
<reference evidence="1" key="1">
    <citation type="submission" date="2018-09" db="EMBL/GenBank/DDBJ databases">
        <title>Murine metabolic-syndrome-specific gut microbial biobank.</title>
        <authorList>
            <person name="Liu C."/>
        </authorList>
    </citation>
    <scope>NUCLEOTIDE SEQUENCE</scope>
    <source>
        <strain evidence="1">D42-62</strain>
    </source>
</reference>
<dbReference type="OrthoDB" id="2052116at2"/>
<name>A0A9X5BHY6_9FIRM</name>
<organism evidence="1 2">
    <name type="scientific">Parablautia muri</name>
    <dbReference type="NCBI Taxonomy" id="2320879"/>
    <lineage>
        <taxon>Bacteria</taxon>
        <taxon>Bacillati</taxon>
        <taxon>Bacillota</taxon>
        <taxon>Clostridia</taxon>
        <taxon>Lachnospirales</taxon>
        <taxon>Lachnospiraceae</taxon>
        <taxon>Parablautia</taxon>
    </lineage>
</organism>
<comment type="caution">
    <text evidence="1">The sequence shown here is derived from an EMBL/GenBank/DDBJ whole genome shotgun (WGS) entry which is preliminary data.</text>
</comment>
<keyword evidence="2" id="KW-1185">Reference proteome</keyword>
<accession>A0A9X5BHY6</accession>
<dbReference type="AlphaFoldDB" id="A0A9X5BHY6"/>
<dbReference type="EMBL" id="QZDT01000038">
    <property type="protein sequence ID" value="NBJ94441.1"/>
    <property type="molecule type" value="Genomic_DNA"/>
</dbReference>
<sequence>MARVKALSAYKMAKRIYNREDNVYDKKVITKQLITNILLMYMDECRKALAEGERIEISKVGSIIPEVKVHIGNFNLLMCNKDGGNPPYTKLKITRNNLLSETMNRNLLRNIENGIYGLDKLPFSKQQMDILKKSGYIPEDAEIEKGDEG</sequence>